<organism evidence="2 3">
    <name type="scientific">Galerina marginata (strain CBS 339.88)</name>
    <dbReference type="NCBI Taxonomy" id="685588"/>
    <lineage>
        <taxon>Eukaryota</taxon>
        <taxon>Fungi</taxon>
        <taxon>Dikarya</taxon>
        <taxon>Basidiomycota</taxon>
        <taxon>Agaricomycotina</taxon>
        <taxon>Agaricomycetes</taxon>
        <taxon>Agaricomycetidae</taxon>
        <taxon>Agaricales</taxon>
        <taxon>Agaricineae</taxon>
        <taxon>Strophariaceae</taxon>
        <taxon>Galerina</taxon>
    </lineage>
</organism>
<dbReference type="AlphaFoldDB" id="A0A067TK25"/>
<sequence length="133" mass="15307">MSSFIARVEEFFVTGFISLAIVLATIRAYVARLSVYFEWAGFSGVFIIFLFLTLGVYLYFLMKWCCRSRQRSDEEDGTIEELHLSHGGQFRVMPILLDSPRLGDLYGGLERNCIRLEDSDSLGEHIQFCWVMA</sequence>
<feature type="transmembrane region" description="Helical" evidence="1">
    <location>
        <begin position="36"/>
        <end position="61"/>
    </location>
</feature>
<proteinExistence type="predicted"/>
<dbReference type="OrthoDB" id="3061833at2759"/>
<evidence type="ECO:0000256" key="1">
    <source>
        <dbReference type="SAM" id="Phobius"/>
    </source>
</evidence>
<keyword evidence="1" id="KW-1133">Transmembrane helix</keyword>
<keyword evidence="3" id="KW-1185">Reference proteome</keyword>
<dbReference type="Proteomes" id="UP000027222">
    <property type="component" value="Unassembled WGS sequence"/>
</dbReference>
<protein>
    <submittedName>
        <fullName evidence="2">Uncharacterized protein</fullName>
    </submittedName>
</protein>
<dbReference type="HOGENOM" id="CLU_1906893_0_0_1"/>
<dbReference type="EMBL" id="KL142373">
    <property type="protein sequence ID" value="KDR79328.1"/>
    <property type="molecule type" value="Genomic_DNA"/>
</dbReference>
<keyword evidence="1" id="KW-0472">Membrane</keyword>
<accession>A0A067TK25</accession>
<keyword evidence="1" id="KW-0812">Transmembrane</keyword>
<evidence type="ECO:0000313" key="3">
    <source>
        <dbReference type="Proteomes" id="UP000027222"/>
    </source>
</evidence>
<gene>
    <name evidence="2" type="ORF">GALMADRAFT_243320</name>
</gene>
<evidence type="ECO:0000313" key="2">
    <source>
        <dbReference type="EMBL" id="KDR79328.1"/>
    </source>
</evidence>
<name>A0A067TK25_GALM3</name>
<feature type="transmembrane region" description="Helical" evidence="1">
    <location>
        <begin position="12"/>
        <end position="30"/>
    </location>
</feature>
<reference evidence="3" key="1">
    <citation type="journal article" date="2014" name="Proc. Natl. Acad. Sci. U.S.A.">
        <title>Extensive sampling of basidiomycete genomes demonstrates inadequacy of the white-rot/brown-rot paradigm for wood decay fungi.</title>
        <authorList>
            <person name="Riley R."/>
            <person name="Salamov A.A."/>
            <person name="Brown D.W."/>
            <person name="Nagy L.G."/>
            <person name="Floudas D."/>
            <person name="Held B.W."/>
            <person name="Levasseur A."/>
            <person name="Lombard V."/>
            <person name="Morin E."/>
            <person name="Otillar R."/>
            <person name="Lindquist E.A."/>
            <person name="Sun H."/>
            <person name="LaButti K.M."/>
            <person name="Schmutz J."/>
            <person name="Jabbour D."/>
            <person name="Luo H."/>
            <person name="Baker S.E."/>
            <person name="Pisabarro A.G."/>
            <person name="Walton J.D."/>
            <person name="Blanchette R.A."/>
            <person name="Henrissat B."/>
            <person name="Martin F."/>
            <person name="Cullen D."/>
            <person name="Hibbett D.S."/>
            <person name="Grigoriev I.V."/>
        </authorList>
    </citation>
    <scope>NUCLEOTIDE SEQUENCE [LARGE SCALE GENOMIC DNA]</scope>
    <source>
        <strain evidence="3">CBS 339.88</strain>
    </source>
</reference>